<dbReference type="InterPro" id="IPR050121">
    <property type="entry name" value="Cytochrome_P450_monoxygenase"/>
</dbReference>
<keyword evidence="10" id="KW-0812">Transmembrane</keyword>
<keyword evidence="6 8" id="KW-0408">Iron</keyword>
<dbReference type="SUPFAM" id="SSF48264">
    <property type="entry name" value="Cytochrome P450"/>
    <property type="match status" value="1"/>
</dbReference>
<comment type="cofactor">
    <cofactor evidence="1 8">
        <name>heme</name>
        <dbReference type="ChEBI" id="CHEBI:30413"/>
    </cofactor>
</comment>
<feature type="binding site" description="axial binding residue" evidence="8">
    <location>
        <position position="479"/>
    </location>
    <ligand>
        <name>heme</name>
        <dbReference type="ChEBI" id="CHEBI:30413"/>
    </ligand>
    <ligandPart>
        <name>Fe</name>
        <dbReference type="ChEBI" id="CHEBI:18248"/>
    </ligandPart>
</feature>
<accession>A0AAD8U8T0</accession>
<dbReference type="PROSITE" id="PS00086">
    <property type="entry name" value="CYTOCHROME_P450"/>
    <property type="match status" value="1"/>
</dbReference>
<dbReference type="Proteomes" id="UP001244207">
    <property type="component" value="Unassembled WGS sequence"/>
</dbReference>
<evidence type="ECO:0000256" key="6">
    <source>
        <dbReference type="ARBA" id="ARBA00023004"/>
    </source>
</evidence>
<sequence>MLIFEVWLSTHSCTLHLSPFPLSPSLSHPGIHREPILFANMKLLELGFVNTLGLLVGVYVAYQLAQAFYCLFLHPLRKFPGPIWMRTSRIPFCYKLLTGTLPFDMLDLHRRYGPVVRIAPDELAFHDSRAWKEIMGHKTQGGAEMEKSLKFYRSVPGAPSDIVSSDREEHTVLRRSLAHGFSERSMRDQQPMIKGYVDLLIQRLHQHGDDGAKPLDLAAWYNYTTFDVIGDLAFGESFGCLDGSDYHPWVAAIFQMARLGTVLQTGKHYPFVMKLIMSMVPEKAKRERAHHEEFTEAKLRRRMDLGSRPDLIEGLLKKKEDWNMTFEKLKANSSILIIGGSETTATLLSGVTYYLLTNPDAHKKLTDEIRSTFKEESEIDFTSVSNLPYLLACLEEALRLYPPVPIGLPRIVPKGGATIADHYVPEDTTVSVYQWAMYHSEKNFRDPFGFHPERWMQDPVFASDDKEAFQPFHVGPRNCIGRNLAYVEMRLILARMLWNFDIKIADDSRDWAGRQKIYLLWEKGPLNAYLKPVRR</sequence>
<organism evidence="11 12">
    <name type="scientific">Glomerella acutata</name>
    <name type="common">Colletotrichum acutatum</name>
    <dbReference type="NCBI Taxonomy" id="27357"/>
    <lineage>
        <taxon>Eukaryota</taxon>
        <taxon>Fungi</taxon>
        <taxon>Dikarya</taxon>
        <taxon>Ascomycota</taxon>
        <taxon>Pezizomycotina</taxon>
        <taxon>Sordariomycetes</taxon>
        <taxon>Hypocreomycetidae</taxon>
        <taxon>Glomerellales</taxon>
        <taxon>Glomerellaceae</taxon>
        <taxon>Colletotrichum</taxon>
        <taxon>Colletotrichum acutatum species complex</taxon>
    </lineage>
</organism>
<evidence type="ECO:0000256" key="2">
    <source>
        <dbReference type="ARBA" id="ARBA00010617"/>
    </source>
</evidence>
<keyword evidence="3 8" id="KW-0349">Heme</keyword>
<gene>
    <name evidence="11" type="ORF">BDZ83DRAFT_644825</name>
</gene>
<evidence type="ECO:0000256" key="7">
    <source>
        <dbReference type="ARBA" id="ARBA00023033"/>
    </source>
</evidence>
<dbReference type="GO" id="GO:0020037">
    <property type="term" value="F:heme binding"/>
    <property type="evidence" value="ECO:0007669"/>
    <property type="project" value="InterPro"/>
</dbReference>
<dbReference type="GO" id="GO:0005506">
    <property type="term" value="F:iron ion binding"/>
    <property type="evidence" value="ECO:0007669"/>
    <property type="project" value="InterPro"/>
</dbReference>
<dbReference type="PANTHER" id="PTHR24305">
    <property type="entry name" value="CYTOCHROME P450"/>
    <property type="match status" value="1"/>
</dbReference>
<dbReference type="Gene3D" id="1.10.630.10">
    <property type="entry name" value="Cytochrome P450"/>
    <property type="match status" value="1"/>
</dbReference>
<evidence type="ECO:0000256" key="5">
    <source>
        <dbReference type="ARBA" id="ARBA00023002"/>
    </source>
</evidence>
<dbReference type="PANTHER" id="PTHR24305:SF230">
    <property type="entry name" value="P450, PUTATIVE (EUROFUNG)-RELATED"/>
    <property type="match status" value="1"/>
</dbReference>
<evidence type="ECO:0000256" key="9">
    <source>
        <dbReference type="RuleBase" id="RU000461"/>
    </source>
</evidence>
<dbReference type="AlphaFoldDB" id="A0AAD8U8T0"/>
<dbReference type="GeneID" id="85393685"/>
<dbReference type="PRINTS" id="PR00385">
    <property type="entry name" value="P450"/>
</dbReference>
<dbReference type="InterPro" id="IPR036396">
    <property type="entry name" value="Cyt_P450_sf"/>
</dbReference>
<name>A0AAD8U8T0_GLOAC</name>
<keyword evidence="7 9" id="KW-0503">Monooxygenase</keyword>
<dbReference type="Pfam" id="PF00067">
    <property type="entry name" value="p450"/>
    <property type="match status" value="1"/>
</dbReference>
<keyword evidence="4 8" id="KW-0479">Metal-binding</keyword>
<keyword evidence="10" id="KW-1133">Transmembrane helix</keyword>
<evidence type="ECO:0000256" key="1">
    <source>
        <dbReference type="ARBA" id="ARBA00001971"/>
    </source>
</evidence>
<evidence type="ECO:0000256" key="8">
    <source>
        <dbReference type="PIRSR" id="PIRSR602401-1"/>
    </source>
</evidence>
<proteinExistence type="inferred from homology"/>
<dbReference type="EMBL" id="JAHMHS010000278">
    <property type="protein sequence ID" value="KAK1703565.1"/>
    <property type="molecule type" value="Genomic_DNA"/>
</dbReference>
<dbReference type="InterPro" id="IPR002401">
    <property type="entry name" value="Cyt_P450_E_grp-I"/>
</dbReference>
<keyword evidence="5 9" id="KW-0560">Oxidoreductase</keyword>
<feature type="transmembrane region" description="Helical" evidence="10">
    <location>
        <begin position="43"/>
        <end position="62"/>
    </location>
</feature>
<dbReference type="InterPro" id="IPR001128">
    <property type="entry name" value="Cyt_P450"/>
</dbReference>
<comment type="similarity">
    <text evidence="2 9">Belongs to the cytochrome P450 family.</text>
</comment>
<dbReference type="CDD" id="cd11058">
    <property type="entry name" value="CYP60B-like"/>
    <property type="match status" value="1"/>
</dbReference>
<dbReference type="RefSeq" id="XP_060357316.1">
    <property type="nucleotide sequence ID" value="XM_060509786.1"/>
</dbReference>
<dbReference type="InterPro" id="IPR017972">
    <property type="entry name" value="Cyt_P450_CS"/>
</dbReference>
<dbReference type="GO" id="GO:0009403">
    <property type="term" value="P:toxin biosynthetic process"/>
    <property type="evidence" value="ECO:0007669"/>
    <property type="project" value="UniProtKB-ARBA"/>
</dbReference>
<evidence type="ECO:0000313" key="12">
    <source>
        <dbReference type="Proteomes" id="UP001244207"/>
    </source>
</evidence>
<dbReference type="PRINTS" id="PR00463">
    <property type="entry name" value="EP450I"/>
</dbReference>
<keyword evidence="12" id="KW-1185">Reference proteome</keyword>
<evidence type="ECO:0000256" key="3">
    <source>
        <dbReference type="ARBA" id="ARBA00022617"/>
    </source>
</evidence>
<dbReference type="FunFam" id="1.10.630.10:FF:000047">
    <property type="entry name" value="Cytochrome P450 monooxygenase"/>
    <property type="match status" value="1"/>
</dbReference>
<evidence type="ECO:0000313" key="11">
    <source>
        <dbReference type="EMBL" id="KAK1703565.1"/>
    </source>
</evidence>
<evidence type="ECO:0000256" key="4">
    <source>
        <dbReference type="ARBA" id="ARBA00022723"/>
    </source>
</evidence>
<reference evidence="11" key="1">
    <citation type="submission" date="2021-12" db="EMBL/GenBank/DDBJ databases">
        <title>Comparative genomics, transcriptomics and evolutionary studies reveal genomic signatures of adaptation to plant cell wall in hemibiotrophic fungi.</title>
        <authorList>
            <consortium name="DOE Joint Genome Institute"/>
            <person name="Baroncelli R."/>
            <person name="Diaz J.F."/>
            <person name="Benocci T."/>
            <person name="Peng M."/>
            <person name="Battaglia E."/>
            <person name="Haridas S."/>
            <person name="Andreopoulos W."/>
            <person name="Labutti K."/>
            <person name="Pangilinan J."/>
            <person name="Floch G.L."/>
            <person name="Makela M.R."/>
            <person name="Henrissat B."/>
            <person name="Grigoriev I.V."/>
            <person name="Crouch J.A."/>
            <person name="De Vries R.P."/>
            <person name="Sukno S.A."/>
            <person name="Thon M.R."/>
        </authorList>
    </citation>
    <scope>NUCLEOTIDE SEQUENCE</scope>
    <source>
        <strain evidence="11">CBS 112980</strain>
    </source>
</reference>
<dbReference type="GO" id="GO:0004497">
    <property type="term" value="F:monooxygenase activity"/>
    <property type="evidence" value="ECO:0007669"/>
    <property type="project" value="UniProtKB-KW"/>
</dbReference>
<dbReference type="GO" id="GO:0016705">
    <property type="term" value="F:oxidoreductase activity, acting on paired donors, with incorporation or reduction of molecular oxygen"/>
    <property type="evidence" value="ECO:0007669"/>
    <property type="project" value="InterPro"/>
</dbReference>
<keyword evidence="10" id="KW-0472">Membrane</keyword>
<comment type="caution">
    <text evidence="11">The sequence shown here is derived from an EMBL/GenBank/DDBJ whole genome shotgun (WGS) entry which is preliminary data.</text>
</comment>
<evidence type="ECO:0000256" key="10">
    <source>
        <dbReference type="SAM" id="Phobius"/>
    </source>
</evidence>
<protein>
    <submittedName>
        <fullName evidence="11">Cytochrome P450</fullName>
    </submittedName>
</protein>